<gene>
    <name evidence="1" type="ORF">CgunFtcFv8_018189</name>
</gene>
<keyword evidence="2" id="KW-1185">Reference proteome</keyword>
<proteinExistence type="predicted"/>
<protein>
    <submittedName>
        <fullName evidence="1">Uncharacterized protein</fullName>
    </submittedName>
</protein>
<organism evidence="1 2">
    <name type="scientific">Champsocephalus gunnari</name>
    <name type="common">Mackerel icefish</name>
    <dbReference type="NCBI Taxonomy" id="52237"/>
    <lineage>
        <taxon>Eukaryota</taxon>
        <taxon>Metazoa</taxon>
        <taxon>Chordata</taxon>
        <taxon>Craniata</taxon>
        <taxon>Vertebrata</taxon>
        <taxon>Euteleostomi</taxon>
        <taxon>Actinopterygii</taxon>
        <taxon>Neopterygii</taxon>
        <taxon>Teleostei</taxon>
        <taxon>Neoteleostei</taxon>
        <taxon>Acanthomorphata</taxon>
        <taxon>Eupercaria</taxon>
        <taxon>Perciformes</taxon>
        <taxon>Notothenioidei</taxon>
        <taxon>Channichthyidae</taxon>
        <taxon>Champsocephalus</taxon>
    </lineage>
</organism>
<evidence type="ECO:0000313" key="1">
    <source>
        <dbReference type="EMBL" id="KAK5925685.1"/>
    </source>
</evidence>
<dbReference type="EMBL" id="JAURVH010001520">
    <property type="protein sequence ID" value="KAK5925685.1"/>
    <property type="molecule type" value="Genomic_DNA"/>
</dbReference>
<sequence>MELESEVMNAYIVVKVKDSNRENPRGQRTTFIDTFETSNLWTNGTSRLNIDTLDYAVILGVVNDHHLWTFTILLLLSCHD</sequence>
<evidence type="ECO:0000313" key="2">
    <source>
        <dbReference type="Proteomes" id="UP001331515"/>
    </source>
</evidence>
<reference evidence="1 2" key="1">
    <citation type="journal article" date="2023" name="Mol. Biol. Evol.">
        <title>Genomics of Secondarily Temperate Adaptation in the Only Non-Antarctic Icefish.</title>
        <authorList>
            <person name="Rivera-Colon A.G."/>
            <person name="Rayamajhi N."/>
            <person name="Minhas B.F."/>
            <person name="Madrigal G."/>
            <person name="Bilyk K.T."/>
            <person name="Yoon V."/>
            <person name="Hune M."/>
            <person name="Gregory S."/>
            <person name="Cheng C.H.C."/>
            <person name="Catchen J.M."/>
        </authorList>
    </citation>
    <scope>NUCLEOTIDE SEQUENCE [LARGE SCALE GENOMIC DNA]</scope>
    <source>
        <tissue evidence="1">White muscle</tissue>
    </source>
</reference>
<comment type="caution">
    <text evidence="1">The sequence shown here is derived from an EMBL/GenBank/DDBJ whole genome shotgun (WGS) entry which is preliminary data.</text>
</comment>
<dbReference type="Proteomes" id="UP001331515">
    <property type="component" value="Unassembled WGS sequence"/>
</dbReference>
<accession>A0AAN8DP61</accession>
<name>A0AAN8DP61_CHAGU</name>
<dbReference type="AlphaFoldDB" id="A0AAN8DP61"/>